<name>A0A259U228_9BACT</name>
<evidence type="ECO:0000256" key="1">
    <source>
        <dbReference type="SAM" id="MobiDB-lite"/>
    </source>
</evidence>
<dbReference type="AlphaFoldDB" id="A0A259U228"/>
<comment type="caution">
    <text evidence="3">The sequence shown here is derived from an EMBL/GenBank/DDBJ whole genome shotgun (WGS) entry which is preliminary data.</text>
</comment>
<protein>
    <recommendedName>
        <fullName evidence="2">PIN like domain-containing protein</fullName>
    </recommendedName>
</protein>
<evidence type="ECO:0000313" key="3">
    <source>
        <dbReference type="EMBL" id="OZC04021.1"/>
    </source>
</evidence>
<reference evidence="3 4" key="1">
    <citation type="submission" date="2016-11" db="EMBL/GenBank/DDBJ databases">
        <title>Study of marine rhodopsin-containing bacteria.</title>
        <authorList>
            <person name="Yoshizawa S."/>
            <person name="Kumagai Y."/>
            <person name="Kogure K."/>
        </authorList>
    </citation>
    <scope>NUCLEOTIDE SEQUENCE [LARGE SCALE GENOMIC DNA]</scope>
    <source>
        <strain evidence="3 4">SG-29</strain>
    </source>
</reference>
<keyword evidence="4" id="KW-1185">Reference proteome</keyword>
<organism evidence="3 4">
    <name type="scientific">Rubricoccus marinus</name>
    <dbReference type="NCBI Taxonomy" id="716817"/>
    <lineage>
        <taxon>Bacteria</taxon>
        <taxon>Pseudomonadati</taxon>
        <taxon>Rhodothermota</taxon>
        <taxon>Rhodothermia</taxon>
        <taxon>Rhodothermales</taxon>
        <taxon>Rubricoccaceae</taxon>
        <taxon>Rubricoccus</taxon>
    </lineage>
</organism>
<dbReference type="Proteomes" id="UP000216446">
    <property type="component" value="Unassembled WGS sequence"/>
</dbReference>
<dbReference type="RefSeq" id="WP_094550034.1">
    <property type="nucleotide sequence ID" value="NZ_MQWB01000001.1"/>
</dbReference>
<evidence type="ECO:0000313" key="4">
    <source>
        <dbReference type="Proteomes" id="UP000216446"/>
    </source>
</evidence>
<proteinExistence type="predicted"/>
<feature type="region of interest" description="Disordered" evidence="1">
    <location>
        <begin position="191"/>
        <end position="210"/>
    </location>
</feature>
<dbReference type="Pfam" id="PF18476">
    <property type="entry name" value="PIN_8"/>
    <property type="match status" value="1"/>
</dbReference>
<gene>
    <name evidence="3" type="ORF">BSZ36_14135</name>
</gene>
<sequence length="390" mass="43077">MPSTHPYEDAFPSPLDTLNFERGELQGALETGLLVLDANVLLALYGKTAQTQNAIAGLFVQAHEAGRLVVPEHSLREYLSNRAEKLAGELEALRTLKSKAGRAKGDQDLHLPDTFAPFALAGPANDAIERLRDADEALKQAAKQAQESLDELIEDAEVVIREKDPVMAIVQSFADESSVEKLKDTYDEVEKEAKTRLTRPPLGDKKDLNKRNGNELGDYLVWKALLQAAESRSADGAADTVFVTNDTKPNWWADKGDDGPVMPRDELTEEYRTTTGGGTLHLLTLDDYVEMMDAEETVVVELRQSSEPEPKSDPESEAAMDAWSTVIDRAFRSSSTASSSLLTLAIRLKRAKEDPDVSQEDIAGLEAEYNKAFTNYLLFKNMQRRGHTPD</sequence>
<dbReference type="OrthoDB" id="9182727at2"/>
<dbReference type="InterPro" id="IPR041578">
    <property type="entry name" value="PIN_8"/>
</dbReference>
<dbReference type="InParanoid" id="A0A259U228"/>
<accession>A0A259U228</accession>
<dbReference type="EMBL" id="MQWB01000001">
    <property type="protein sequence ID" value="OZC04021.1"/>
    <property type="molecule type" value="Genomic_DNA"/>
</dbReference>
<feature type="domain" description="PIN like" evidence="2">
    <location>
        <begin position="34"/>
        <end position="267"/>
    </location>
</feature>
<evidence type="ECO:0000259" key="2">
    <source>
        <dbReference type="Pfam" id="PF18476"/>
    </source>
</evidence>